<proteinExistence type="predicted"/>
<gene>
    <name evidence="1" type="ORF">METZ01_LOCUS463341</name>
</gene>
<evidence type="ECO:0000313" key="1">
    <source>
        <dbReference type="EMBL" id="SVE10487.1"/>
    </source>
</evidence>
<protein>
    <submittedName>
        <fullName evidence="1">Uncharacterized protein</fullName>
    </submittedName>
</protein>
<sequence>MGAEVGCVQKGVDNVLILVSSPTKKETH</sequence>
<accession>A0A383ARN8</accession>
<dbReference type="AlphaFoldDB" id="A0A383ARN8"/>
<name>A0A383ARN8_9ZZZZ</name>
<reference evidence="1" key="1">
    <citation type="submission" date="2018-05" db="EMBL/GenBank/DDBJ databases">
        <authorList>
            <person name="Lanie J.A."/>
            <person name="Ng W.-L."/>
            <person name="Kazmierczak K.M."/>
            <person name="Andrzejewski T.M."/>
            <person name="Davidsen T.M."/>
            <person name="Wayne K.J."/>
            <person name="Tettelin H."/>
            <person name="Glass J.I."/>
            <person name="Rusch D."/>
            <person name="Podicherti R."/>
            <person name="Tsui H.-C.T."/>
            <person name="Winkler M.E."/>
        </authorList>
    </citation>
    <scope>NUCLEOTIDE SEQUENCE</scope>
</reference>
<dbReference type="EMBL" id="UINC01194414">
    <property type="protein sequence ID" value="SVE10487.1"/>
    <property type="molecule type" value="Genomic_DNA"/>
</dbReference>
<organism evidence="1">
    <name type="scientific">marine metagenome</name>
    <dbReference type="NCBI Taxonomy" id="408172"/>
    <lineage>
        <taxon>unclassified sequences</taxon>
        <taxon>metagenomes</taxon>
        <taxon>ecological metagenomes</taxon>
    </lineage>
</organism>